<evidence type="ECO:0000313" key="4">
    <source>
        <dbReference type="EMBL" id="KAJ6223907.1"/>
    </source>
</evidence>
<dbReference type="GO" id="GO:0008010">
    <property type="term" value="F:structural constituent of chitin-based larval cuticle"/>
    <property type="evidence" value="ECO:0007669"/>
    <property type="project" value="TreeGrafter"/>
</dbReference>
<keyword evidence="1 2" id="KW-0193">Cuticle</keyword>
<dbReference type="Proteomes" id="UP001142055">
    <property type="component" value="Chromosome 1"/>
</dbReference>
<dbReference type="GO" id="GO:0062129">
    <property type="term" value="C:chitin-based extracellular matrix"/>
    <property type="evidence" value="ECO:0007669"/>
    <property type="project" value="TreeGrafter"/>
</dbReference>
<proteinExistence type="predicted"/>
<evidence type="ECO:0000256" key="2">
    <source>
        <dbReference type="PROSITE-ProRule" id="PRU00497"/>
    </source>
</evidence>
<dbReference type="InterPro" id="IPR050468">
    <property type="entry name" value="Cuticle_Struct_Prot"/>
</dbReference>
<feature type="signal peptide" evidence="3">
    <location>
        <begin position="1"/>
        <end position="20"/>
    </location>
</feature>
<evidence type="ECO:0000256" key="1">
    <source>
        <dbReference type="ARBA" id="ARBA00022460"/>
    </source>
</evidence>
<keyword evidence="5" id="KW-1185">Reference proteome</keyword>
<dbReference type="OMA" id="NAGPTHY"/>
<dbReference type="OrthoDB" id="6513091at2759"/>
<dbReference type="PANTHER" id="PTHR10380">
    <property type="entry name" value="CUTICLE PROTEIN"/>
    <property type="match status" value="1"/>
</dbReference>
<reference evidence="4" key="1">
    <citation type="submission" date="2022-12" db="EMBL/GenBank/DDBJ databases">
        <title>Genome assemblies of Blomia tropicalis.</title>
        <authorList>
            <person name="Cui Y."/>
        </authorList>
    </citation>
    <scope>NUCLEOTIDE SEQUENCE</scope>
    <source>
        <tissue evidence="4">Adult mites</tissue>
    </source>
</reference>
<dbReference type="Pfam" id="PF00379">
    <property type="entry name" value="Chitin_bind_4"/>
    <property type="match status" value="1"/>
</dbReference>
<dbReference type="EMBL" id="JAPWDV010000001">
    <property type="protein sequence ID" value="KAJ6223907.1"/>
    <property type="molecule type" value="Genomic_DNA"/>
</dbReference>
<organism evidence="4 5">
    <name type="scientific">Blomia tropicalis</name>
    <name type="common">Mite</name>
    <dbReference type="NCBI Taxonomy" id="40697"/>
    <lineage>
        <taxon>Eukaryota</taxon>
        <taxon>Metazoa</taxon>
        <taxon>Ecdysozoa</taxon>
        <taxon>Arthropoda</taxon>
        <taxon>Chelicerata</taxon>
        <taxon>Arachnida</taxon>
        <taxon>Acari</taxon>
        <taxon>Acariformes</taxon>
        <taxon>Sarcoptiformes</taxon>
        <taxon>Astigmata</taxon>
        <taxon>Glycyphagoidea</taxon>
        <taxon>Echimyopodidae</taxon>
        <taxon>Blomia</taxon>
    </lineage>
</organism>
<protein>
    <submittedName>
        <fullName evidence="4">Uncharacterized protein</fullName>
    </submittedName>
</protein>
<name>A0A9Q0MGD9_BLOTA</name>
<dbReference type="PANTHER" id="PTHR10380:SF173">
    <property type="entry name" value="CUTICULAR PROTEIN 47EF, ISOFORM C-RELATED"/>
    <property type="match status" value="1"/>
</dbReference>
<dbReference type="AlphaFoldDB" id="A0A9Q0MGD9"/>
<sequence>MYKNKIILIVAVSLLPLALANGYGHAEEHGYEKEHYPPQPYKFGYDVKDGYGGTLNQKEEGDSYGNKKGTYGYTDSYGVYRQVEYVADKHGFRATVKTNEPGTANQNPADVYMHSNAGPTHYETGNTGYKAAAAAAAAYSAPSYAPVVKEAYVPLGEMSAPVYNAPMYSEQLY</sequence>
<feature type="chain" id="PRO_5040112207" evidence="3">
    <location>
        <begin position="21"/>
        <end position="173"/>
    </location>
</feature>
<evidence type="ECO:0000256" key="3">
    <source>
        <dbReference type="SAM" id="SignalP"/>
    </source>
</evidence>
<dbReference type="InterPro" id="IPR000618">
    <property type="entry name" value="Insect_cuticle"/>
</dbReference>
<accession>A0A9Q0MGD9</accession>
<gene>
    <name evidence="4" type="ORF">RDWZM_002452</name>
</gene>
<comment type="caution">
    <text evidence="4">The sequence shown here is derived from an EMBL/GenBank/DDBJ whole genome shotgun (WGS) entry which is preliminary data.</text>
</comment>
<keyword evidence="3" id="KW-0732">Signal</keyword>
<dbReference type="PROSITE" id="PS51155">
    <property type="entry name" value="CHIT_BIND_RR_2"/>
    <property type="match status" value="1"/>
</dbReference>
<evidence type="ECO:0000313" key="5">
    <source>
        <dbReference type="Proteomes" id="UP001142055"/>
    </source>
</evidence>